<evidence type="ECO:0000313" key="3">
    <source>
        <dbReference type="Proteomes" id="UP001420932"/>
    </source>
</evidence>
<proteinExistence type="predicted"/>
<sequence>MSTFQSILIIEEVVIIDFEEMSNPSRCVSTSSSNAIFLGLLVGSGYNLAQTMAEGRDKQSSHITLESFNYPSSIVNPRVIEYIADDYCIRLPYRCGVALPLERTCNVSKDLYVFKAPLLGGFRLPPQPFIFELFFSYEVHPVQITRNSWKLVSYFIVQWTRLGLPLSVNIFRRIFLLRKSDGNYIGWVNF</sequence>
<gene>
    <name evidence="2" type="ORF">Syun_017527</name>
</gene>
<dbReference type="Pfam" id="PF04195">
    <property type="entry name" value="Transposase_28"/>
    <property type="match status" value="1"/>
</dbReference>
<reference evidence="2 3" key="1">
    <citation type="submission" date="2024-01" db="EMBL/GenBank/DDBJ databases">
        <title>Genome assemblies of Stephania.</title>
        <authorList>
            <person name="Yang L."/>
        </authorList>
    </citation>
    <scope>NUCLEOTIDE SEQUENCE [LARGE SCALE GENOMIC DNA]</scope>
    <source>
        <strain evidence="2">YNDBR</strain>
        <tissue evidence="2">Leaf</tissue>
    </source>
</reference>
<feature type="domain" description="Transposase (putative) gypsy type" evidence="1">
    <location>
        <begin position="114"/>
        <end position="178"/>
    </location>
</feature>
<dbReference type="AlphaFoldDB" id="A0AAP0J8S1"/>
<comment type="caution">
    <text evidence="2">The sequence shown here is derived from an EMBL/GenBank/DDBJ whole genome shotgun (WGS) entry which is preliminary data.</text>
</comment>
<keyword evidence="3" id="KW-1185">Reference proteome</keyword>
<dbReference type="Proteomes" id="UP001420932">
    <property type="component" value="Unassembled WGS sequence"/>
</dbReference>
<accession>A0AAP0J8S1</accession>
<dbReference type="InterPro" id="IPR007321">
    <property type="entry name" value="Transposase_28"/>
</dbReference>
<name>A0AAP0J8S1_9MAGN</name>
<evidence type="ECO:0000259" key="1">
    <source>
        <dbReference type="Pfam" id="PF04195"/>
    </source>
</evidence>
<evidence type="ECO:0000313" key="2">
    <source>
        <dbReference type="EMBL" id="KAK9128730.1"/>
    </source>
</evidence>
<protein>
    <recommendedName>
        <fullName evidence="1">Transposase (putative) gypsy type domain-containing protein</fullName>
    </recommendedName>
</protein>
<organism evidence="2 3">
    <name type="scientific">Stephania yunnanensis</name>
    <dbReference type="NCBI Taxonomy" id="152371"/>
    <lineage>
        <taxon>Eukaryota</taxon>
        <taxon>Viridiplantae</taxon>
        <taxon>Streptophyta</taxon>
        <taxon>Embryophyta</taxon>
        <taxon>Tracheophyta</taxon>
        <taxon>Spermatophyta</taxon>
        <taxon>Magnoliopsida</taxon>
        <taxon>Ranunculales</taxon>
        <taxon>Menispermaceae</taxon>
        <taxon>Menispermoideae</taxon>
        <taxon>Cissampelideae</taxon>
        <taxon>Stephania</taxon>
    </lineage>
</organism>
<dbReference type="EMBL" id="JBBNAF010000007">
    <property type="protein sequence ID" value="KAK9128730.1"/>
    <property type="molecule type" value="Genomic_DNA"/>
</dbReference>